<dbReference type="SUPFAM" id="SSF57783">
    <property type="entry name" value="Zinc beta-ribbon"/>
    <property type="match status" value="1"/>
</dbReference>
<dbReference type="SUPFAM" id="SSF52540">
    <property type="entry name" value="P-loop containing nucleoside triphosphate hydrolases"/>
    <property type="match status" value="1"/>
</dbReference>
<dbReference type="SUPFAM" id="SSF56731">
    <property type="entry name" value="DNA primase core"/>
    <property type="match status" value="1"/>
</dbReference>
<dbReference type="AlphaFoldDB" id="A0A919T3V3"/>
<dbReference type="GO" id="GO:0006260">
    <property type="term" value="P:DNA replication"/>
    <property type="evidence" value="ECO:0007669"/>
    <property type="project" value="InterPro"/>
</dbReference>
<name>A0A919T3V3_9ACTN</name>
<organism evidence="1 2">
    <name type="scientific">Paractinoplanes toevensis</name>
    <dbReference type="NCBI Taxonomy" id="571911"/>
    <lineage>
        <taxon>Bacteria</taxon>
        <taxon>Bacillati</taxon>
        <taxon>Actinomycetota</taxon>
        <taxon>Actinomycetes</taxon>
        <taxon>Micromonosporales</taxon>
        <taxon>Micromonosporaceae</taxon>
        <taxon>Paractinoplanes</taxon>
    </lineage>
</organism>
<gene>
    <name evidence="1" type="ORF">Ato02nite_006620</name>
</gene>
<dbReference type="InterPro" id="IPR034154">
    <property type="entry name" value="TOPRIM_DnaG/twinkle"/>
</dbReference>
<reference evidence="1 2" key="1">
    <citation type="submission" date="2021-03" db="EMBL/GenBank/DDBJ databases">
        <title>Whole genome shotgun sequence of Actinoplanes toevensis NBRC 105298.</title>
        <authorList>
            <person name="Komaki H."/>
            <person name="Tamura T."/>
        </authorList>
    </citation>
    <scope>NUCLEOTIDE SEQUENCE [LARGE SCALE GENOMIC DNA]</scope>
    <source>
        <strain evidence="1 2">NBRC 105298</strain>
    </source>
</reference>
<dbReference type="EMBL" id="BOQN01000009">
    <property type="protein sequence ID" value="GIM88869.1"/>
    <property type="molecule type" value="Genomic_DNA"/>
</dbReference>
<keyword evidence="2" id="KW-1185">Reference proteome</keyword>
<sequence length="545" mass="60509">MSALTELVLPKLEAVKPSGGGYMARCPVHDDGSASLSLGIGKDHPVVFHCHAGCHADDILAALGLSWADLSKPREQIDDRFQQPRRSGLPYTAGGFVAHYDYTDEQGALLFQVLRTADKKFRQRRPDPDGKNGWTWKLGDARRVLYRLPEVIQGVADGRVIHIAEGEKDVENLRKLGIVATCNSGGAGKWRPEYSEFLREAVVLICADKDDPGQAHARQVRDSLLDVGATVIILEPLVGKDISDHLAAGYSLDDAEVTWRNDQPAKVDLAPDLDQFLAVEDEPYDWLVEGLLERGDRIILTGFEGLGKSVLSRQISICVAAGVHPFKHAIDIPPRRVLVIDCENSASQNRRKYRDLRDAAAKYNHKVEPGMWRIIHRVDGIDLTTREDAEWLLERVTAHQPELLVIGPFYRLHNANINEEGPARATVAVLDRVRAAVNCALLIEAHAGHGEQGLKRSVRPTGSSLLMRWPEFGVGIVPCGTTETGGPNSTVEVRHWRGQRDQREWPSYLTWGDVGHWPWKIALGAPVPKRIPSQPGPRKDFHHDQ</sequence>
<dbReference type="GO" id="GO:0003677">
    <property type="term" value="F:DNA binding"/>
    <property type="evidence" value="ECO:0007669"/>
    <property type="project" value="InterPro"/>
</dbReference>
<dbReference type="InterPro" id="IPR027417">
    <property type="entry name" value="P-loop_NTPase"/>
</dbReference>
<dbReference type="CDD" id="cd01029">
    <property type="entry name" value="TOPRIM_primases"/>
    <property type="match status" value="1"/>
</dbReference>
<dbReference type="GO" id="GO:0008270">
    <property type="term" value="F:zinc ion binding"/>
    <property type="evidence" value="ECO:0007669"/>
    <property type="project" value="InterPro"/>
</dbReference>
<dbReference type="Proteomes" id="UP000677082">
    <property type="component" value="Unassembled WGS sequence"/>
</dbReference>
<dbReference type="Pfam" id="PF13481">
    <property type="entry name" value="AAA_25"/>
    <property type="match status" value="1"/>
</dbReference>
<evidence type="ECO:0000313" key="2">
    <source>
        <dbReference type="Proteomes" id="UP000677082"/>
    </source>
</evidence>
<proteinExistence type="predicted"/>
<dbReference type="Gene3D" id="3.90.580.10">
    <property type="entry name" value="Zinc finger, CHC2-type domain"/>
    <property type="match status" value="1"/>
</dbReference>
<accession>A0A919T3V3</accession>
<dbReference type="Gene3D" id="3.40.1360.10">
    <property type="match status" value="1"/>
</dbReference>
<protein>
    <submittedName>
        <fullName evidence="1">Uncharacterized protein</fullName>
    </submittedName>
</protein>
<dbReference type="Gene3D" id="3.40.50.300">
    <property type="entry name" value="P-loop containing nucleotide triphosphate hydrolases"/>
    <property type="match status" value="1"/>
</dbReference>
<evidence type="ECO:0000313" key="1">
    <source>
        <dbReference type="EMBL" id="GIM88869.1"/>
    </source>
</evidence>
<dbReference type="InterPro" id="IPR036977">
    <property type="entry name" value="DNA_primase_Znf_CHC2"/>
</dbReference>
<comment type="caution">
    <text evidence="1">The sequence shown here is derived from an EMBL/GenBank/DDBJ whole genome shotgun (WGS) entry which is preliminary data.</text>
</comment>